<dbReference type="Proteomes" id="UP001153331">
    <property type="component" value="Unassembled WGS sequence"/>
</dbReference>
<proteinExistence type="predicted"/>
<keyword evidence="2" id="KW-1185">Reference proteome</keyword>
<sequence length="363" mass="40551">MHQRNSTSWPGRLTAITKYKIISPHYKDDIQHARDSVYNSLTLSSEIIPTIQHIMGDVTSSSTSTYDTTSKKSGIMLVRPSLHSQTDENTATFKRWTVMHFNDLLHCPPATPSGKGIIRALRYTNTDGQLLYIIHADDLSIWQTSPYYAVSRRLDLESTKEVASEESAVLSADQDFGDEPMVWHLVDAAFGIFEEHVTSQSGEGEGGSYHSLPDSLLLNQEKKIGGPQCVFITLTYTSSSGFQGEDDIAPPKQLTQLQSHALKALSVEYSHDRHIYTSVYRHRPEAQPDMHPTIAEGADGCGSWVACIFAEGEAGEAVRTKFHTDLEHLIQDAMAKERVEERNGDWGVKVGVWKGEVFMHRRS</sequence>
<evidence type="ECO:0000313" key="1">
    <source>
        <dbReference type="EMBL" id="KAJ8115071.1"/>
    </source>
</evidence>
<accession>A0ACC2IIT5</accession>
<name>A0ACC2IIT5_9PLEO</name>
<protein>
    <submittedName>
        <fullName evidence="1">Uncharacterized protein</fullName>
    </submittedName>
</protein>
<dbReference type="EMBL" id="JAPHNI010000159">
    <property type="protein sequence ID" value="KAJ8115071.1"/>
    <property type="molecule type" value="Genomic_DNA"/>
</dbReference>
<organism evidence="1 2">
    <name type="scientific">Boeremia exigua</name>
    <dbReference type="NCBI Taxonomy" id="749465"/>
    <lineage>
        <taxon>Eukaryota</taxon>
        <taxon>Fungi</taxon>
        <taxon>Dikarya</taxon>
        <taxon>Ascomycota</taxon>
        <taxon>Pezizomycotina</taxon>
        <taxon>Dothideomycetes</taxon>
        <taxon>Pleosporomycetidae</taxon>
        <taxon>Pleosporales</taxon>
        <taxon>Pleosporineae</taxon>
        <taxon>Didymellaceae</taxon>
        <taxon>Boeremia</taxon>
    </lineage>
</organism>
<evidence type="ECO:0000313" key="2">
    <source>
        <dbReference type="Proteomes" id="UP001153331"/>
    </source>
</evidence>
<reference evidence="1" key="1">
    <citation type="submission" date="2022-11" db="EMBL/GenBank/DDBJ databases">
        <title>Genome Sequence of Boeremia exigua.</title>
        <authorList>
            <person name="Buettner E."/>
        </authorList>
    </citation>
    <scope>NUCLEOTIDE SEQUENCE</scope>
    <source>
        <strain evidence="1">CU02</strain>
    </source>
</reference>
<comment type="caution">
    <text evidence="1">The sequence shown here is derived from an EMBL/GenBank/DDBJ whole genome shotgun (WGS) entry which is preliminary data.</text>
</comment>
<gene>
    <name evidence="1" type="ORF">OPT61_g3187</name>
</gene>